<accession>A0AA36AUC1</accession>
<dbReference type="AlphaFoldDB" id="A0AA36AUC1"/>
<organism evidence="2 3">
    <name type="scientific">Octopus vulgaris</name>
    <name type="common">Common octopus</name>
    <dbReference type="NCBI Taxonomy" id="6645"/>
    <lineage>
        <taxon>Eukaryota</taxon>
        <taxon>Metazoa</taxon>
        <taxon>Spiralia</taxon>
        <taxon>Lophotrochozoa</taxon>
        <taxon>Mollusca</taxon>
        <taxon>Cephalopoda</taxon>
        <taxon>Coleoidea</taxon>
        <taxon>Octopodiformes</taxon>
        <taxon>Octopoda</taxon>
        <taxon>Incirrata</taxon>
        <taxon>Octopodidae</taxon>
        <taxon>Octopus</taxon>
    </lineage>
</organism>
<feature type="region of interest" description="Disordered" evidence="1">
    <location>
        <begin position="23"/>
        <end position="58"/>
    </location>
</feature>
<reference evidence="2" key="1">
    <citation type="submission" date="2023-08" db="EMBL/GenBank/DDBJ databases">
        <authorList>
            <person name="Alioto T."/>
            <person name="Alioto T."/>
            <person name="Gomez Garrido J."/>
        </authorList>
    </citation>
    <scope>NUCLEOTIDE SEQUENCE</scope>
</reference>
<evidence type="ECO:0000313" key="2">
    <source>
        <dbReference type="EMBL" id="CAI9722470.1"/>
    </source>
</evidence>
<sequence length="109" mass="12132">MMSKPCPNTIQRVIKNLIPPKGVKRANNIEGSELSDGDGIEEKAAKSESEDESVPSENLLEKVLDENETATLFLPYQNKCMSTVSEARRSVKKRISKPRNLKNGNDEKS</sequence>
<evidence type="ECO:0000313" key="3">
    <source>
        <dbReference type="Proteomes" id="UP001162480"/>
    </source>
</evidence>
<feature type="compositionally biased region" description="Basic residues" evidence="1">
    <location>
        <begin position="90"/>
        <end position="100"/>
    </location>
</feature>
<gene>
    <name evidence="2" type="ORF">OCTVUL_1B022211</name>
</gene>
<evidence type="ECO:0000256" key="1">
    <source>
        <dbReference type="SAM" id="MobiDB-lite"/>
    </source>
</evidence>
<protein>
    <submittedName>
        <fullName evidence="2">Uncharacterized protein</fullName>
    </submittedName>
</protein>
<dbReference type="EMBL" id="OX597818">
    <property type="protein sequence ID" value="CAI9722470.1"/>
    <property type="molecule type" value="Genomic_DNA"/>
</dbReference>
<keyword evidence="3" id="KW-1185">Reference proteome</keyword>
<name>A0AA36AUC1_OCTVU</name>
<dbReference type="Proteomes" id="UP001162480">
    <property type="component" value="Chromosome 5"/>
</dbReference>
<proteinExistence type="predicted"/>
<feature type="region of interest" description="Disordered" evidence="1">
    <location>
        <begin position="88"/>
        <end position="109"/>
    </location>
</feature>